<dbReference type="InterPro" id="IPR051827">
    <property type="entry name" value="Cas4_exonuclease"/>
</dbReference>
<comment type="similarity">
    <text evidence="2 13">Belongs to the CRISPR-associated exonuclease Cas4 family.</text>
</comment>
<gene>
    <name evidence="15" type="ORF">BMW22_21465</name>
</gene>
<keyword evidence="10 13" id="KW-0411">Iron-sulfur</keyword>
<dbReference type="NCBIfam" id="TIGR00372">
    <property type="entry name" value="cas4"/>
    <property type="match status" value="1"/>
</dbReference>
<evidence type="ECO:0000256" key="8">
    <source>
        <dbReference type="ARBA" id="ARBA00022839"/>
    </source>
</evidence>
<evidence type="ECO:0000313" key="15">
    <source>
        <dbReference type="EMBL" id="API53840.1"/>
    </source>
</evidence>
<dbReference type="AlphaFoldDB" id="A0A1L3ZE42"/>
<keyword evidence="9 13" id="KW-0408">Iron</keyword>
<dbReference type="Gene3D" id="3.90.320.10">
    <property type="match status" value="1"/>
</dbReference>
<evidence type="ECO:0000256" key="13">
    <source>
        <dbReference type="RuleBase" id="RU365022"/>
    </source>
</evidence>
<keyword evidence="6 13" id="KW-0479">Metal-binding</keyword>
<organism evidence="15 16">
    <name type="scientific">Rhizobium leguminosarum</name>
    <dbReference type="NCBI Taxonomy" id="384"/>
    <lineage>
        <taxon>Bacteria</taxon>
        <taxon>Pseudomonadati</taxon>
        <taxon>Pseudomonadota</taxon>
        <taxon>Alphaproteobacteria</taxon>
        <taxon>Hyphomicrobiales</taxon>
        <taxon>Rhizobiaceae</taxon>
        <taxon>Rhizobium/Agrobacterium group</taxon>
        <taxon>Rhizobium</taxon>
    </lineage>
</organism>
<evidence type="ECO:0000256" key="9">
    <source>
        <dbReference type="ARBA" id="ARBA00023004"/>
    </source>
</evidence>
<dbReference type="RefSeq" id="WP_072640089.1">
    <property type="nucleotide sequence ID" value="NZ_CP018228.1"/>
</dbReference>
<keyword evidence="5 13" id="KW-0540">Nuclease</keyword>
<sequence>MEETAESGEEAQGEPIPLSALQHAVYCLRQAALIHLERVWAENRFTAEGQVLHQVVDKGGARMARGARRVMALPLASKRLNIAGVADHVEFRPGEGCEVAYPVEYKRGKAKLHRADEVQLCAQALCLEEMTGTPVPEGALFYAETKRRVVVPFDAELRRLTEETIAALAQVFASGRTPPPTVKRERCRACSLIELCRPNVVTRPVKTWRSRMVARLLTDDTAQ</sequence>
<dbReference type="InterPro" id="IPR011604">
    <property type="entry name" value="PDDEXK-like_dom_sf"/>
</dbReference>
<comment type="cofactor">
    <cofactor evidence="1">
        <name>[4Fe-4S] cluster</name>
        <dbReference type="ChEBI" id="CHEBI:49883"/>
    </cofactor>
</comment>
<evidence type="ECO:0000256" key="12">
    <source>
        <dbReference type="ARBA" id="ARBA00023211"/>
    </source>
</evidence>
<evidence type="ECO:0000313" key="16">
    <source>
        <dbReference type="Proteomes" id="UP000183050"/>
    </source>
</evidence>
<keyword evidence="8 13" id="KW-0269">Exonuclease</keyword>
<keyword evidence="12 13" id="KW-0464">Manganese</keyword>
<dbReference type="EC" id="3.1.12.1" evidence="3 13"/>
<comment type="function">
    <text evidence="13">CRISPR (clustered regularly interspaced short palindromic repeat) is an adaptive immune system that provides protection against mobile genetic elements (viruses, transposable elements and conjugative plasmids). CRISPR clusters contain sequences complementary to antecedent mobile elements and target invading nucleic acids. CRISPR clusters are transcribed and processed into CRISPR RNA (crRNA).</text>
</comment>
<dbReference type="GO" id="GO:0051536">
    <property type="term" value="F:iron-sulfur cluster binding"/>
    <property type="evidence" value="ECO:0007669"/>
    <property type="project" value="UniProtKB-KW"/>
</dbReference>
<dbReference type="GO" id="GO:0051607">
    <property type="term" value="P:defense response to virus"/>
    <property type="evidence" value="ECO:0007669"/>
    <property type="project" value="UniProtKB-KW"/>
</dbReference>
<dbReference type="GO" id="GO:0004527">
    <property type="term" value="F:exonuclease activity"/>
    <property type="evidence" value="ECO:0007669"/>
    <property type="project" value="UniProtKB-KW"/>
</dbReference>
<evidence type="ECO:0000256" key="7">
    <source>
        <dbReference type="ARBA" id="ARBA00022801"/>
    </source>
</evidence>
<evidence type="ECO:0000259" key="14">
    <source>
        <dbReference type="Pfam" id="PF01930"/>
    </source>
</evidence>
<comment type="cofactor">
    <cofactor evidence="13">
        <name>Mg(2+)</name>
        <dbReference type="ChEBI" id="CHEBI:18420"/>
    </cofactor>
    <cofactor evidence="13">
        <name>Mn(2+)</name>
        <dbReference type="ChEBI" id="CHEBI:29035"/>
    </cofactor>
    <text evidence="13">Mg(2+) or Mn(2+) required for ssDNA cleavage activity.</text>
</comment>
<dbReference type="PANTHER" id="PTHR36531:SF6">
    <property type="entry name" value="DNA REPLICATION ATP-DEPENDENT HELICASE_NUCLEASE DNA2"/>
    <property type="match status" value="1"/>
</dbReference>
<evidence type="ECO:0000256" key="1">
    <source>
        <dbReference type="ARBA" id="ARBA00001966"/>
    </source>
</evidence>
<evidence type="ECO:0000256" key="10">
    <source>
        <dbReference type="ARBA" id="ARBA00023014"/>
    </source>
</evidence>
<comment type="cofactor">
    <cofactor evidence="13">
        <name>iron-sulfur cluster</name>
        <dbReference type="ChEBI" id="CHEBI:30408"/>
    </cofactor>
</comment>
<dbReference type="InterPro" id="IPR013343">
    <property type="entry name" value="CRISPR-assoc_prot_Cas4"/>
</dbReference>
<keyword evidence="11 13" id="KW-0051">Antiviral defense</keyword>
<evidence type="ECO:0000256" key="5">
    <source>
        <dbReference type="ARBA" id="ARBA00022722"/>
    </source>
</evidence>
<protein>
    <recommendedName>
        <fullName evidence="4 13">CRISPR-associated exonuclease Cas4</fullName>
        <ecNumber evidence="3 13">3.1.12.1</ecNumber>
    </recommendedName>
</protein>
<dbReference type="EMBL" id="CP018228">
    <property type="protein sequence ID" value="API53840.1"/>
    <property type="molecule type" value="Genomic_DNA"/>
</dbReference>
<dbReference type="PANTHER" id="PTHR36531">
    <property type="entry name" value="CRISPR-ASSOCIATED EXONUCLEASE CAS4"/>
    <property type="match status" value="1"/>
</dbReference>
<reference evidence="15 16" key="1">
    <citation type="submission" date="2016-11" db="EMBL/GenBank/DDBJ databases">
        <title>Rhizobium leguminosarum bv. viciae strain Vaf12 isolated from Vavilovia formosa root nodules from Russia, Dagestan.</title>
        <authorList>
            <person name="Kimeklis A."/>
        </authorList>
    </citation>
    <scope>NUCLEOTIDE SEQUENCE [LARGE SCALE GENOMIC DNA]</scope>
    <source>
        <strain evidence="15 16">Vaf-108</strain>
    </source>
</reference>
<feature type="domain" description="DUF83" evidence="14">
    <location>
        <begin position="19"/>
        <end position="197"/>
    </location>
</feature>
<dbReference type="InterPro" id="IPR022765">
    <property type="entry name" value="Dna2/Cas4_DUF83"/>
</dbReference>
<accession>A0A1L3ZE42</accession>
<dbReference type="Pfam" id="PF01930">
    <property type="entry name" value="Cas_Cas4"/>
    <property type="match status" value="1"/>
</dbReference>
<evidence type="ECO:0000256" key="6">
    <source>
        <dbReference type="ARBA" id="ARBA00022723"/>
    </source>
</evidence>
<evidence type="ECO:0000256" key="4">
    <source>
        <dbReference type="ARBA" id="ARBA00020049"/>
    </source>
</evidence>
<dbReference type="Proteomes" id="UP000183050">
    <property type="component" value="Chromosome"/>
</dbReference>
<proteinExistence type="inferred from homology"/>
<dbReference type="GO" id="GO:0046872">
    <property type="term" value="F:metal ion binding"/>
    <property type="evidence" value="ECO:0007669"/>
    <property type="project" value="UniProtKB-KW"/>
</dbReference>
<keyword evidence="7 13" id="KW-0378">Hydrolase</keyword>
<evidence type="ECO:0000256" key="2">
    <source>
        <dbReference type="ARBA" id="ARBA00009189"/>
    </source>
</evidence>
<name>A0A1L3ZE42_RHILE</name>
<evidence type="ECO:0000256" key="11">
    <source>
        <dbReference type="ARBA" id="ARBA00023118"/>
    </source>
</evidence>
<evidence type="ECO:0000256" key="3">
    <source>
        <dbReference type="ARBA" id="ARBA00012768"/>
    </source>
</evidence>